<organism evidence="2 3">
    <name type="scientific">Oceanitalea stevensii</name>
    <dbReference type="NCBI Taxonomy" id="2763072"/>
    <lineage>
        <taxon>Bacteria</taxon>
        <taxon>Bacillati</taxon>
        <taxon>Actinomycetota</taxon>
        <taxon>Actinomycetes</taxon>
        <taxon>Micrococcales</taxon>
        <taxon>Bogoriellaceae</taxon>
        <taxon>Georgenia</taxon>
    </lineage>
</organism>
<proteinExistence type="predicted"/>
<dbReference type="Proteomes" id="UP000661894">
    <property type="component" value="Unassembled WGS sequence"/>
</dbReference>
<name>A0ABR8Z3T7_9MICO</name>
<comment type="caution">
    <text evidence="2">The sequence shown here is derived from an EMBL/GenBank/DDBJ whole genome shotgun (WGS) entry which is preliminary data.</text>
</comment>
<sequence>MTFTVLDSHAAMRRALTAPVADRADLARPLLDRAAGMYRYFPGEVDVVEMHHLGNGFRLDRDDERYLPALDRLADADVWARTGSALDHALAVQLAATPGITVPDEIVVLLVLGNPDDELFMGAGRGMSANGSVTGYLWVNIWPSDEVLAQVEAIAVHELHHNLRYANRVWDPATVTVGEHVVSEGLADAFARQLYGDLGYALVGRAVLDDDAAVAKVLTGLDVTGMENFTAWVLGDAHAARFGGEPVGLPTGAGYAAGNRLVDAYLAATGQTAAEALLADRQDVIATALAAGV</sequence>
<evidence type="ECO:0000259" key="1">
    <source>
        <dbReference type="Pfam" id="PF10026"/>
    </source>
</evidence>
<accession>A0ABR8Z3T7</accession>
<protein>
    <submittedName>
        <fullName evidence="2">Peptidase</fullName>
    </submittedName>
</protein>
<dbReference type="Pfam" id="PF10026">
    <property type="entry name" value="DUF2268"/>
    <property type="match status" value="1"/>
</dbReference>
<evidence type="ECO:0000313" key="2">
    <source>
        <dbReference type="EMBL" id="MBD8063007.1"/>
    </source>
</evidence>
<dbReference type="EMBL" id="JACSPO010000006">
    <property type="protein sequence ID" value="MBD8063007.1"/>
    <property type="molecule type" value="Genomic_DNA"/>
</dbReference>
<dbReference type="RefSeq" id="WP_251840102.1">
    <property type="nucleotide sequence ID" value="NZ_JACSPO010000006.1"/>
</dbReference>
<dbReference type="InterPro" id="IPR018728">
    <property type="entry name" value="DUF2268"/>
</dbReference>
<feature type="domain" description="DUF2268" evidence="1">
    <location>
        <begin position="108"/>
        <end position="285"/>
    </location>
</feature>
<reference evidence="2 3" key="1">
    <citation type="submission" date="2020-08" db="EMBL/GenBank/DDBJ databases">
        <title>A Genomic Blueprint of the Chicken Gut Microbiome.</title>
        <authorList>
            <person name="Gilroy R."/>
            <person name="Ravi A."/>
            <person name="Getino M."/>
            <person name="Pursley I."/>
            <person name="Horton D.L."/>
            <person name="Alikhan N.-F."/>
            <person name="Baker D."/>
            <person name="Gharbi K."/>
            <person name="Hall N."/>
            <person name="Watson M."/>
            <person name="Adriaenssens E.M."/>
            <person name="Foster-Nyarko E."/>
            <person name="Jarju S."/>
            <person name="Secka A."/>
            <person name="Antonio M."/>
            <person name="Oren A."/>
            <person name="Chaudhuri R."/>
            <person name="La Ragione R.M."/>
            <person name="Hildebrand F."/>
            <person name="Pallen M.J."/>
        </authorList>
    </citation>
    <scope>NUCLEOTIDE SEQUENCE [LARGE SCALE GENOMIC DNA]</scope>
    <source>
        <strain evidence="2 3">Sa1BUA1</strain>
    </source>
</reference>
<keyword evidence="3" id="KW-1185">Reference proteome</keyword>
<gene>
    <name evidence="2" type="ORF">H9624_11835</name>
</gene>
<evidence type="ECO:0000313" key="3">
    <source>
        <dbReference type="Proteomes" id="UP000661894"/>
    </source>
</evidence>